<accession>A0A2P2NIM0</accession>
<sequence>MQRAENLDLRYYNIKFGKLWN</sequence>
<reference evidence="1" key="1">
    <citation type="submission" date="2018-02" db="EMBL/GenBank/DDBJ databases">
        <title>Rhizophora mucronata_Transcriptome.</title>
        <authorList>
            <person name="Meera S.P."/>
            <person name="Sreeshan A."/>
            <person name="Augustine A."/>
        </authorList>
    </citation>
    <scope>NUCLEOTIDE SEQUENCE</scope>
    <source>
        <tissue evidence="1">Leaf</tissue>
    </source>
</reference>
<name>A0A2P2NIM0_RHIMU</name>
<evidence type="ECO:0000313" key="1">
    <source>
        <dbReference type="EMBL" id="MBX42299.1"/>
    </source>
</evidence>
<dbReference type="EMBL" id="GGEC01061815">
    <property type="protein sequence ID" value="MBX42299.1"/>
    <property type="molecule type" value="Transcribed_RNA"/>
</dbReference>
<protein>
    <submittedName>
        <fullName evidence="1">Uncharacterized protein</fullName>
    </submittedName>
</protein>
<dbReference type="AlphaFoldDB" id="A0A2P2NIM0"/>
<proteinExistence type="predicted"/>
<organism evidence="1">
    <name type="scientific">Rhizophora mucronata</name>
    <name type="common">Asiatic mangrove</name>
    <dbReference type="NCBI Taxonomy" id="61149"/>
    <lineage>
        <taxon>Eukaryota</taxon>
        <taxon>Viridiplantae</taxon>
        <taxon>Streptophyta</taxon>
        <taxon>Embryophyta</taxon>
        <taxon>Tracheophyta</taxon>
        <taxon>Spermatophyta</taxon>
        <taxon>Magnoliopsida</taxon>
        <taxon>eudicotyledons</taxon>
        <taxon>Gunneridae</taxon>
        <taxon>Pentapetalae</taxon>
        <taxon>rosids</taxon>
        <taxon>fabids</taxon>
        <taxon>Malpighiales</taxon>
        <taxon>Rhizophoraceae</taxon>
        <taxon>Rhizophora</taxon>
    </lineage>
</organism>